<dbReference type="SUPFAM" id="SSF53474">
    <property type="entry name" value="alpha/beta-Hydrolases"/>
    <property type="match status" value="1"/>
</dbReference>
<dbReference type="Pfam" id="PF05448">
    <property type="entry name" value="AXE1"/>
    <property type="match status" value="1"/>
</dbReference>
<evidence type="ECO:0000259" key="1">
    <source>
        <dbReference type="Pfam" id="PF05448"/>
    </source>
</evidence>
<dbReference type="InterPro" id="IPR008391">
    <property type="entry name" value="AXE1_dom"/>
</dbReference>
<keyword evidence="3" id="KW-1185">Reference proteome</keyword>
<protein>
    <submittedName>
        <fullName evidence="2">Acetylxylan esterase</fullName>
    </submittedName>
</protein>
<sequence length="320" mass="35408">MIAHDFPFDPTYGYTLDDLLAVTAPAEPADFKSFWQDKYAKARQIPLNIDRKEIESPDAAFQLYRVSYDSWDGVRIGAWITVPQSEPIERATVVGHGYGGRDAPGFEEPIKNTVCIYPCVRGFQLSPHQTYPGDGHRHVMVGIESKDSYSHLGSVVDYWLAASVLESLYPQTADKLYYLGGSFGGGIGALMLPWDSRFKKAFLDIPSFGNHPLRVELPCVGSGESVQKHVKEGHPEVLEVLRYFDAAIAAKHIQIPVFVAAATFDPAVPPRANSPFTIAYQAPKSFLYVKLRTSNYPATSTTTPPLMPACYAGLLNKYIQ</sequence>
<accession>A0ABZ0RK21</accession>
<dbReference type="InterPro" id="IPR039069">
    <property type="entry name" value="CE7"/>
</dbReference>
<dbReference type="PANTHER" id="PTHR40111:SF1">
    <property type="entry name" value="CEPHALOSPORIN-C DEACETYLASE"/>
    <property type="match status" value="1"/>
</dbReference>
<dbReference type="Proteomes" id="UP001324993">
    <property type="component" value="Chromosome"/>
</dbReference>
<reference evidence="2 3" key="1">
    <citation type="submission" date="2023-11" db="EMBL/GenBank/DDBJ databases">
        <title>Coraliomargarita sp. nov., isolated from marine algae.</title>
        <authorList>
            <person name="Lee J.K."/>
            <person name="Baek J.H."/>
            <person name="Kim J.M."/>
            <person name="Choi D.G."/>
            <person name="Jeon C.O."/>
        </authorList>
    </citation>
    <scope>NUCLEOTIDE SEQUENCE [LARGE SCALE GENOMIC DNA]</scope>
    <source>
        <strain evidence="2 3">J2-16</strain>
    </source>
</reference>
<dbReference type="PANTHER" id="PTHR40111">
    <property type="entry name" value="CEPHALOSPORIN-C DEACETYLASE"/>
    <property type="match status" value="1"/>
</dbReference>
<name>A0ABZ0RK21_9BACT</name>
<dbReference type="InterPro" id="IPR029058">
    <property type="entry name" value="AB_hydrolase_fold"/>
</dbReference>
<gene>
    <name evidence="2" type="ORF">SH580_20280</name>
</gene>
<evidence type="ECO:0000313" key="3">
    <source>
        <dbReference type="Proteomes" id="UP001324993"/>
    </source>
</evidence>
<dbReference type="Gene3D" id="3.40.50.1820">
    <property type="entry name" value="alpha/beta hydrolase"/>
    <property type="match status" value="1"/>
</dbReference>
<dbReference type="RefSeq" id="WP_319832639.1">
    <property type="nucleotide sequence ID" value="NZ_CP138858.1"/>
</dbReference>
<dbReference type="EMBL" id="CP138858">
    <property type="protein sequence ID" value="WPJ95761.1"/>
    <property type="molecule type" value="Genomic_DNA"/>
</dbReference>
<proteinExistence type="predicted"/>
<organism evidence="2 3">
    <name type="scientific">Coraliomargarita algicola</name>
    <dbReference type="NCBI Taxonomy" id="3092156"/>
    <lineage>
        <taxon>Bacteria</taxon>
        <taxon>Pseudomonadati</taxon>
        <taxon>Verrucomicrobiota</taxon>
        <taxon>Opitutia</taxon>
        <taxon>Puniceicoccales</taxon>
        <taxon>Coraliomargaritaceae</taxon>
        <taxon>Coraliomargarita</taxon>
    </lineage>
</organism>
<evidence type="ECO:0000313" key="2">
    <source>
        <dbReference type="EMBL" id="WPJ95761.1"/>
    </source>
</evidence>
<feature type="domain" description="Acetyl xylan esterase" evidence="1">
    <location>
        <begin position="25"/>
        <end position="272"/>
    </location>
</feature>